<reference evidence="1 2" key="2">
    <citation type="journal article" date="2022" name="Mol. Ecol. Resour.">
        <title>The genomes of chicory, endive, great burdock and yacon provide insights into Asteraceae paleo-polyploidization history and plant inulin production.</title>
        <authorList>
            <person name="Fan W."/>
            <person name="Wang S."/>
            <person name="Wang H."/>
            <person name="Wang A."/>
            <person name="Jiang F."/>
            <person name="Liu H."/>
            <person name="Zhao H."/>
            <person name="Xu D."/>
            <person name="Zhang Y."/>
        </authorList>
    </citation>
    <scope>NUCLEOTIDE SEQUENCE [LARGE SCALE GENOMIC DNA]</scope>
    <source>
        <strain evidence="2">cv. Punajuju</strain>
        <tissue evidence="1">Leaves</tissue>
    </source>
</reference>
<evidence type="ECO:0000313" key="1">
    <source>
        <dbReference type="EMBL" id="KAI3740556.1"/>
    </source>
</evidence>
<accession>A0ACB9D255</accession>
<organism evidence="1 2">
    <name type="scientific">Cichorium intybus</name>
    <name type="common">Chicory</name>
    <dbReference type="NCBI Taxonomy" id="13427"/>
    <lineage>
        <taxon>Eukaryota</taxon>
        <taxon>Viridiplantae</taxon>
        <taxon>Streptophyta</taxon>
        <taxon>Embryophyta</taxon>
        <taxon>Tracheophyta</taxon>
        <taxon>Spermatophyta</taxon>
        <taxon>Magnoliopsida</taxon>
        <taxon>eudicotyledons</taxon>
        <taxon>Gunneridae</taxon>
        <taxon>Pentapetalae</taxon>
        <taxon>asterids</taxon>
        <taxon>campanulids</taxon>
        <taxon>Asterales</taxon>
        <taxon>Asteraceae</taxon>
        <taxon>Cichorioideae</taxon>
        <taxon>Cichorieae</taxon>
        <taxon>Cichoriinae</taxon>
        <taxon>Cichorium</taxon>
    </lineage>
</organism>
<keyword evidence="2" id="KW-1185">Reference proteome</keyword>
<evidence type="ECO:0000313" key="2">
    <source>
        <dbReference type="Proteomes" id="UP001055811"/>
    </source>
</evidence>
<gene>
    <name evidence="1" type="ORF">L2E82_31024</name>
</gene>
<comment type="caution">
    <text evidence="1">The sequence shown here is derived from an EMBL/GenBank/DDBJ whole genome shotgun (WGS) entry which is preliminary data.</text>
</comment>
<name>A0ACB9D255_CICIN</name>
<reference evidence="2" key="1">
    <citation type="journal article" date="2022" name="Mol. Ecol. Resour.">
        <title>The genomes of chicory, endive, great burdock and yacon provide insights into Asteraceae palaeo-polyploidization history and plant inulin production.</title>
        <authorList>
            <person name="Fan W."/>
            <person name="Wang S."/>
            <person name="Wang H."/>
            <person name="Wang A."/>
            <person name="Jiang F."/>
            <person name="Liu H."/>
            <person name="Zhao H."/>
            <person name="Xu D."/>
            <person name="Zhang Y."/>
        </authorList>
    </citation>
    <scope>NUCLEOTIDE SEQUENCE [LARGE SCALE GENOMIC DNA]</scope>
    <source>
        <strain evidence="2">cv. Punajuju</strain>
    </source>
</reference>
<proteinExistence type="predicted"/>
<sequence length="132" mass="14784">MGEIGGNDYNHALVTGKALNELIWHIPLVIGNTISVINELIELGGKTLVVPGNLPIGCSPAYLTIYYGSNKVNYDNTTGCIIELNKFVEYHNMLLQKALDQMRDVYPNVNIIYADYYNAAMQFYRSPEEYGS</sequence>
<dbReference type="EMBL" id="CM042013">
    <property type="protein sequence ID" value="KAI3740556.1"/>
    <property type="molecule type" value="Genomic_DNA"/>
</dbReference>
<dbReference type="Proteomes" id="UP001055811">
    <property type="component" value="Linkage Group LG05"/>
</dbReference>
<protein>
    <submittedName>
        <fullName evidence="1">Uncharacterized protein</fullName>
    </submittedName>
</protein>